<dbReference type="Gene3D" id="1.10.132.30">
    <property type="match status" value="1"/>
</dbReference>
<feature type="binding site" evidence="9">
    <location>
        <position position="300"/>
    </location>
    <ligand>
        <name>Zn(2+)</name>
        <dbReference type="ChEBI" id="CHEBI:29105"/>
    </ligand>
</feature>
<keyword evidence="7 9" id="KW-0804">Transcription</keyword>
<feature type="compositionally biased region" description="Acidic residues" evidence="10">
    <location>
        <begin position="1327"/>
        <end position="1357"/>
    </location>
</feature>
<keyword evidence="6 9" id="KW-0862">Zinc</keyword>
<evidence type="ECO:0000259" key="13">
    <source>
        <dbReference type="Pfam" id="PF05000"/>
    </source>
</evidence>
<dbReference type="GO" id="GO:0008270">
    <property type="term" value="F:zinc ion binding"/>
    <property type="evidence" value="ECO:0007669"/>
    <property type="project" value="UniProtKB-UniRule"/>
</dbReference>
<dbReference type="Gene3D" id="1.10.1790.20">
    <property type="match status" value="1"/>
</dbReference>
<feature type="domain" description="RNA polymerase Rpb1" evidence="12">
    <location>
        <begin position="1127"/>
        <end position="1216"/>
    </location>
</feature>
<protein>
    <recommendedName>
        <fullName evidence="9">DNA-directed RNA polymerase subunit beta'</fullName>
        <shortName evidence="9">RNAP subunit beta'</shortName>
        <ecNumber evidence="9">2.7.7.6</ecNumber>
    </recommendedName>
    <alternativeName>
        <fullName evidence="9">RNA polymerase subunit beta'</fullName>
    </alternativeName>
    <alternativeName>
        <fullName evidence="9">Transcriptase subunit beta'</fullName>
    </alternativeName>
</protein>
<evidence type="ECO:0000259" key="12">
    <source>
        <dbReference type="Pfam" id="PF04998"/>
    </source>
</evidence>
<proteinExistence type="inferred from homology"/>
<comment type="catalytic activity">
    <reaction evidence="9">
        <text>RNA(n) + a ribonucleoside 5'-triphosphate = RNA(n+1) + diphosphate</text>
        <dbReference type="Rhea" id="RHEA:21248"/>
        <dbReference type="Rhea" id="RHEA-COMP:14527"/>
        <dbReference type="Rhea" id="RHEA-COMP:17342"/>
        <dbReference type="ChEBI" id="CHEBI:33019"/>
        <dbReference type="ChEBI" id="CHEBI:61557"/>
        <dbReference type="ChEBI" id="CHEBI:140395"/>
        <dbReference type="EC" id="2.7.7.6"/>
    </reaction>
</comment>
<gene>
    <name evidence="9" type="primary">rpoC2</name>
    <name evidence="14" type="ORF">GXM_02609</name>
</gene>
<dbReference type="GO" id="GO:0003677">
    <property type="term" value="F:DNA binding"/>
    <property type="evidence" value="ECO:0007669"/>
    <property type="project" value="UniProtKB-UniRule"/>
</dbReference>
<feature type="domain" description="RNA polymerase Rpb1" evidence="13">
    <location>
        <begin position="90"/>
        <end position="168"/>
    </location>
</feature>
<evidence type="ECO:0000256" key="10">
    <source>
        <dbReference type="SAM" id="MobiDB-lite"/>
    </source>
</evidence>
<feature type="binding site" evidence="9">
    <location>
        <position position="219"/>
    </location>
    <ligand>
        <name>Zn(2+)</name>
        <dbReference type="ChEBI" id="CHEBI:29105"/>
    </ligand>
</feature>
<dbReference type="InterPro" id="IPR007081">
    <property type="entry name" value="RNA_pol_Rpb1_5"/>
</dbReference>
<accession>A0A5P8VXJ6</accession>
<evidence type="ECO:0000313" key="15">
    <source>
        <dbReference type="Proteomes" id="UP000326678"/>
    </source>
</evidence>
<dbReference type="Gene3D" id="1.10.150.390">
    <property type="match status" value="1"/>
</dbReference>
<evidence type="ECO:0000256" key="7">
    <source>
        <dbReference type="ARBA" id="ARBA00023163"/>
    </source>
</evidence>
<comment type="subunit">
    <text evidence="8 9">In cyanobacteria the RNAP catalytic core is composed of 2 alpha, 1 beta, 1 beta', 1 gamma and 1 omega subunit. When a sigma factor is associated with the core the holoenzyme is formed, which can initiate transcription.</text>
</comment>
<dbReference type="InterPro" id="IPR042102">
    <property type="entry name" value="RNA_pol_Rpb1_3_sf"/>
</dbReference>
<dbReference type="InterPro" id="IPR038120">
    <property type="entry name" value="Rpb1_funnel_sf"/>
</dbReference>
<dbReference type="Pfam" id="PF04983">
    <property type="entry name" value="RNA_pol_Rpb1_3"/>
    <property type="match status" value="1"/>
</dbReference>
<dbReference type="PANTHER" id="PTHR19376">
    <property type="entry name" value="DNA-DIRECTED RNA POLYMERASE"/>
    <property type="match status" value="1"/>
</dbReference>
<dbReference type="InterPro" id="IPR007083">
    <property type="entry name" value="RNA_pol_Rpb1_4"/>
</dbReference>
<dbReference type="EC" id="2.7.7.6" evidence="9"/>
<dbReference type="GO" id="GO:0003899">
    <property type="term" value="F:DNA-directed RNA polymerase activity"/>
    <property type="evidence" value="ECO:0007669"/>
    <property type="project" value="UniProtKB-UniRule"/>
</dbReference>
<dbReference type="Proteomes" id="UP000326678">
    <property type="component" value="Chromosome Gxm1"/>
</dbReference>
<dbReference type="SUPFAM" id="SSF64484">
    <property type="entry name" value="beta and beta-prime subunits of DNA dependent RNA-polymerase"/>
    <property type="match status" value="1"/>
</dbReference>
<organism evidence="14 15">
    <name type="scientific">Nostoc sphaeroides CCNUC1</name>
    <dbReference type="NCBI Taxonomy" id="2653204"/>
    <lineage>
        <taxon>Bacteria</taxon>
        <taxon>Bacillati</taxon>
        <taxon>Cyanobacteriota</taxon>
        <taxon>Cyanophyceae</taxon>
        <taxon>Nostocales</taxon>
        <taxon>Nostocaceae</taxon>
        <taxon>Nostoc</taxon>
    </lineage>
</organism>
<evidence type="ECO:0000256" key="4">
    <source>
        <dbReference type="ARBA" id="ARBA00022695"/>
    </source>
</evidence>
<dbReference type="Gene3D" id="2.40.50.100">
    <property type="match status" value="1"/>
</dbReference>
<evidence type="ECO:0000256" key="1">
    <source>
        <dbReference type="ARBA" id="ARBA00004026"/>
    </source>
</evidence>
<dbReference type="NCBIfam" id="NF002724">
    <property type="entry name" value="PRK02597.1"/>
    <property type="match status" value="1"/>
</dbReference>
<feature type="binding site" evidence="9">
    <location>
        <position position="303"/>
    </location>
    <ligand>
        <name>Zn(2+)</name>
        <dbReference type="ChEBI" id="CHEBI:29105"/>
    </ligand>
</feature>
<keyword evidence="4 9" id="KW-0548">Nucleotidyltransferase</keyword>
<evidence type="ECO:0000313" key="14">
    <source>
        <dbReference type="EMBL" id="QFS45132.1"/>
    </source>
</evidence>
<dbReference type="FunFam" id="1.10.150.390:FF:000002">
    <property type="entry name" value="DNA-directed RNA polymerase subunit beta"/>
    <property type="match status" value="1"/>
</dbReference>
<feature type="domain" description="RNA polymerase Rpb1" evidence="12">
    <location>
        <begin position="171"/>
        <end position="370"/>
    </location>
</feature>
<evidence type="ECO:0000256" key="3">
    <source>
        <dbReference type="ARBA" id="ARBA00022679"/>
    </source>
</evidence>
<dbReference type="EMBL" id="CP045226">
    <property type="protein sequence ID" value="QFS45132.1"/>
    <property type="molecule type" value="Genomic_DNA"/>
</dbReference>
<name>A0A5P8VXJ6_9NOSO</name>
<dbReference type="KEGG" id="nsh:GXM_02609"/>
<dbReference type="CDD" id="cd02655">
    <property type="entry name" value="RNAP_beta'_C"/>
    <property type="match status" value="1"/>
</dbReference>
<evidence type="ECO:0000256" key="5">
    <source>
        <dbReference type="ARBA" id="ARBA00022723"/>
    </source>
</evidence>
<dbReference type="GO" id="GO:0006351">
    <property type="term" value="P:DNA-templated transcription"/>
    <property type="evidence" value="ECO:0007669"/>
    <property type="project" value="UniProtKB-UniRule"/>
</dbReference>
<feature type="domain" description="RNA polymerase Rpb1" evidence="11">
    <location>
        <begin position="8"/>
        <end position="61"/>
    </location>
</feature>
<dbReference type="RefSeq" id="WP_152588934.1">
    <property type="nucleotide sequence ID" value="NZ_CP045226.1"/>
</dbReference>
<evidence type="ECO:0000259" key="11">
    <source>
        <dbReference type="Pfam" id="PF04983"/>
    </source>
</evidence>
<dbReference type="NCBIfam" id="TIGR02388">
    <property type="entry name" value="rpoC2_cyan"/>
    <property type="match status" value="1"/>
</dbReference>
<dbReference type="Pfam" id="PF04998">
    <property type="entry name" value="RNA_pol_Rpb1_5"/>
    <property type="match status" value="2"/>
</dbReference>
<evidence type="ECO:0000256" key="9">
    <source>
        <dbReference type="HAMAP-Rule" id="MF_01324"/>
    </source>
</evidence>
<comment type="similarity">
    <text evidence="9">Belongs to the RNA polymerase beta' chain family. RpoC2 subfamily.</text>
</comment>
<dbReference type="HAMAP" id="MF_01324">
    <property type="entry name" value="RNApol_bact_RpoC2"/>
    <property type="match status" value="1"/>
</dbReference>
<reference evidence="14 15" key="1">
    <citation type="submission" date="2019-10" db="EMBL/GenBank/DDBJ databases">
        <title>Genomic and transcriptomic insights into the perfect genentic adaptation of a filamentous nitrogen-fixing cyanobacterium to rice fields.</title>
        <authorList>
            <person name="Chen Z."/>
        </authorList>
    </citation>
    <scope>NUCLEOTIDE SEQUENCE [LARGE SCALE GENOMIC DNA]</scope>
    <source>
        <strain evidence="14">CCNUC1</strain>
    </source>
</reference>
<dbReference type="InterPro" id="IPR012756">
    <property type="entry name" value="DNA-dir_RpoC2_beta_pp"/>
</dbReference>
<feature type="binding site" evidence="9">
    <location>
        <position position="293"/>
    </location>
    <ligand>
        <name>Zn(2+)</name>
        <dbReference type="ChEBI" id="CHEBI:29105"/>
    </ligand>
</feature>
<comment type="cofactor">
    <cofactor evidence="9">
        <name>Zn(2+)</name>
        <dbReference type="ChEBI" id="CHEBI:29105"/>
    </cofactor>
    <text evidence="9">Binds 1 Zn(2+) ion per subunit.</text>
</comment>
<dbReference type="InterPro" id="IPR007066">
    <property type="entry name" value="RNA_pol_Rpb1_3"/>
</dbReference>
<sequence length="1357" mass="148069">MTNEKMIFRNRVVDKGQLRNLISWAFTNYGTARTAVMADKLKDLGFRYATKAGVSISVDDLMIPPTKRLLLEAAEEEIRATETRYQRGEITEVERFQKVIDTWNGTSEALKDEVVVHFKKTNPLNSVYMMAFSGARGNISQVRQLVGMRGLMADPQGEIIDLPIKTNFREGLTVTEYIISSYGARKGLVDTALRTADSGYLTRRLVDVSQDVIIREFDCGTTRGIPIRPMTEGAKTLIPLGNRLMGRVIGEDVLHPVTKEVIAPRNTPVSEDLAKKIDKSGVAEVVLRSPLTCEAARSVCQHCYGWSLAHAKMVDLGEAVGIIAAQSIGEPGTQLTMRTFHTGGVFTGEVAQQVRSKIDGTVKLPRKLKTRTYRTRHGEDALYVEANGIMLLEPTKVGDVTPENQEVHLTQGSTLYVFDGNKVKQGQLLAEVALGGRTTRTNTEKAVKDVASDLAGEVQFAEVVPEQKTDRQGNTTTTAARGGLIWILSGEVYNLPPGAELVVKNGDAIASNGVLAETKLTSLHGGVVRLPEATPGKSTREIEIITASVVLDQATVTVQSSQGRNNYLVSTGNNQVFNLRATPGTKVQNGQVVAELIDDRYRTTTGGFLKFAGVEVQKKGKAKLGYEVVQGGTLLWIPEESHEVNKDISLLLVEDGQFVEAGTEVVKDIFCQNSGVIEVTQKNDILREVVVKPGELLMVDDPESVIGRDNTFIQPGEEFQGNVATELRYIQYVETPEGPALLSRPVVEFAVPDNPDVPSTTSVSQQTGRSIQLRAVQRLPYKDSERVKSVEGVELLRTQLVLEIEQEGEQDHNASPLAADIELVEDTEDPEVQRLQLVILESLVIRRDITADATQGSTQTTLEVHDGLTIAPGSVVARTQILCKEGGEVRGVRQGTENVRRCLVLRDADRLTINTSTQPKVKVGDLLVEGTEVAPGVFAPESGQVVDVKKLGVKSEELGVNSETPNSSLQTQNYVVTTRIGRPYRVSPGAVLQIEDGDLVQRGDNLVLLVFERAKTGDIIQGLPRIEELLEARKPKEACILCRRGGEVKVVYAESGDEAIAIKVVESNGVVTDYPLGPGQNLIVPDGSIVLAGQPLTDGPSNPHEILEIFFSLGSEDGIYACASHALQKVQSFLVNEVQMVYQSQGIDISDKHIEVIVRQMTNKVRIDDGGDTTMLPGELVELRQVEQVNEAMAITGGARAQYTPVLLGITKASLNTDSFISAASFQETTRVLTEAAIEGKSDWLRGLKENVIIGRLIPAGTGYNTYDEPGAIEDYAAEITSSVLDEVDDPLDMVLDDRTARTYNLDSPTLGESGFGSRRAERSVLDDEDELIADEVVDDDDFEEVEEDDEDDFDDE</sequence>
<dbReference type="Pfam" id="PF05000">
    <property type="entry name" value="RNA_pol_Rpb1_4"/>
    <property type="match status" value="1"/>
</dbReference>
<evidence type="ECO:0000256" key="2">
    <source>
        <dbReference type="ARBA" id="ARBA00022478"/>
    </source>
</evidence>
<comment type="function">
    <text evidence="1 9">DNA-dependent RNA polymerase catalyzes the transcription of DNA into RNA using the four ribonucleoside triphosphates as substrates.</text>
</comment>
<keyword evidence="2 9" id="KW-0240">DNA-directed RNA polymerase</keyword>
<evidence type="ECO:0000256" key="8">
    <source>
        <dbReference type="ARBA" id="ARBA00025825"/>
    </source>
</evidence>
<evidence type="ECO:0000256" key="6">
    <source>
        <dbReference type="ARBA" id="ARBA00022833"/>
    </source>
</evidence>
<keyword evidence="15" id="KW-1185">Reference proteome</keyword>
<feature type="region of interest" description="Disordered" evidence="10">
    <location>
        <begin position="1306"/>
        <end position="1357"/>
    </location>
</feature>
<dbReference type="InterPro" id="IPR045867">
    <property type="entry name" value="DNA-dir_RpoC_beta_prime"/>
</dbReference>
<keyword evidence="3 9" id="KW-0808">Transferase</keyword>
<dbReference type="PANTHER" id="PTHR19376:SF68">
    <property type="entry name" value="DNA-DIRECTED RNA POLYMERASE SUBUNIT BETA"/>
    <property type="match status" value="1"/>
</dbReference>
<dbReference type="GO" id="GO:0000428">
    <property type="term" value="C:DNA-directed RNA polymerase complex"/>
    <property type="evidence" value="ECO:0007669"/>
    <property type="project" value="UniProtKB-KW"/>
</dbReference>
<keyword evidence="5 9" id="KW-0479">Metal-binding</keyword>
<dbReference type="Gene3D" id="1.10.274.100">
    <property type="entry name" value="RNA polymerase Rpb1, domain 3"/>
    <property type="match status" value="1"/>
</dbReference>